<gene>
    <name evidence="2" type="ORF">C2S_9261</name>
</gene>
<dbReference type="Proteomes" id="UP000760494">
    <property type="component" value="Unassembled WGS sequence"/>
</dbReference>
<sequence length="314" mass="36367">MAHEAKYLFLKPLTGVPEKDELPRFLGRIHPNPLQPLQSFRPDTDPPYNDSTRPKISAAQDITWLINKAKERLVGTKLSNILDAWFKFKHQGDADVNAKTVRVYTLRQELDYFNHLLETNEQVEKWVREKLDSGERLFLSVGLISVLHADFKVLQAIQAERKAKVSLSDLLAHSSGVEFLKQMNIDIHLGSEDSNFKLLSGRFIEEHLVGIQYREITYKRRLWELLKTGQIELRQQAAHFKNALMFGDEETSIDKGKSYRMITWKSFGDQDHISSEEGSMVAPWPRFDTYWDFDFEEDDDDNGQALVLDVEIGR</sequence>
<organism evidence="2 3">
    <name type="scientific">Fusarium fujikuroi</name>
    <name type="common">Bakanae and foot rot disease fungus</name>
    <name type="synonym">Gibberella fujikuroi</name>
    <dbReference type="NCBI Taxonomy" id="5127"/>
    <lineage>
        <taxon>Eukaryota</taxon>
        <taxon>Fungi</taxon>
        <taxon>Dikarya</taxon>
        <taxon>Ascomycota</taxon>
        <taxon>Pezizomycotina</taxon>
        <taxon>Sordariomycetes</taxon>
        <taxon>Hypocreomycetidae</taxon>
        <taxon>Hypocreales</taxon>
        <taxon>Nectriaceae</taxon>
        <taxon>Fusarium</taxon>
        <taxon>Fusarium fujikuroi species complex</taxon>
    </lineage>
</organism>
<proteinExistence type="predicted"/>
<protein>
    <submittedName>
        <fullName evidence="2">Uncharacterized protein</fullName>
    </submittedName>
</protein>
<comment type="caution">
    <text evidence="2">The sequence shown here is derived from an EMBL/GenBank/DDBJ whole genome shotgun (WGS) entry which is preliminary data.</text>
</comment>
<dbReference type="AlphaFoldDB" id="A0A9Q9RRT6"/>
<feature type="region of interest" description="Disordered" evidence="1">
    <location>
        <begin position="33"/>
        <end position="53"/>
    </location>
</feature>
<dbReference type="EMBL" id="CABFJX010000371">
    <property type="protein sequence ID" value="VTT73793.1"/>
    <property type="molecule type" value="Genomic_DNA"/>
</dbReference>
<reference evidence="2" key="1">
    <citation type="submission" date="2019-05" db="EMBL/GenBank/DDBJ databases">
        <authorList>
            <person name="Piombo E."/>
        </authorList>
    </citation>
    <scope>NUCLEOTIDE SEQUENCE</scope>
    <source>
        <strain evidence="2">C2S</strain>
    </source>
</reference>
<accession>A0A9Q9RRT6</accession>
<evidence type="ECO:0000256" key="1">
    <source>
        <dbReference type="SAM" id="MobiDB-lite"/>
    </source>
</evidence>
<name>A0A9Q9RRT6_FUSFU</name>
<evidence type="ECO:0000313" key="3">
    <source>
        <dbReference type="Proteomes" id="UP000760494"/>
    </source>
</evidence>
<evidence type="ECO:0000313" key="2">
    <source>
        <dbReference type="EMBL" id="VTT73793.1"/>
    </source>
</evidence>